<sequence>MEKHITRNGIMINNGQLSTLMNRKLSYSVWEYILRLSTVALLALISFVLLSNKTNALNSFIWSSIAFLIITIFSTLILLKSPKWLWLFVSAYLIKLTIGLVHYLYFIDPLYFESSGGYKALTYEFESVFDGIITFANLKLDHGIFYFESSVIEASHPEILSLISIPFMFFGDYVLTISPINSFFSLLISINIFLISKYKYKFSDKTLKYIALVTAFFPITLLSSLLWRDVVGISFMSIGLTLIYFAKRSVTQYLMLIVACYLFYLHRSIYPILLLLAYVIDIVLNQNNKRKGIDLLYRILTIVFVIVLLPLIINLANTEANESMAGGIFNFNILILPVKILLGIIGPFPWINFLLYESIPAYAYQLQDYFQGTFNIAFVICFILFRKKYFKKENLNLLNLMGLFLIISGLFNSFMHMPYVAFGFMFLTPLLLTEINLSKFKKIYIYSFIALVLLNLIIIVVIGNLGISSLWK</sequence>
<dbReference type="OrthoDB" id="9862088at2"/>
<evidence type="ECO:0000256" key="1">
    <source>
        <dbReference type="SAM" id="Phobius"/>
    </source>
</evidence>
<evidence type="ECO:0000313" key="3">
    <source>
        <dbReference type="Proteomes" id="UP000294644"/>
    </source>
</evidence>
<feature type="transmembrane region" description="Helical" evidence="1">
    <location>
        <begin position="230"/>
        <end position="246"/>
    </location>
</feature>
<feature type="transmembrane region" description="Helical" evidence="1">
    <location>
        <begin position="32"/>
        <end position="50"/>
    </location>
</feature>
<feature type="transmembrane region" description="Helical" evidence="1">
    <location>
        <begin position="85"/>
        <end position="105"/>
    </location>
</feature>
<organism evidence="2 3">
    <name type="scientific">Flavobacterium sandaracinum</name>
    <dbReference type="NCBI Taxonomy" id="2541733"/>
    <lineage>
        <taxon>Bacteria</taxon>
        <taxon>Pseudomonadati</taxon>
        <taxon>Bacteroidota</taxon>
        <taxon>Flavobacteriia</taxon>
        <taxon>Flavobacteriales</taxon>
        <taxon>Flavobacteriaceae</taxon>
        <taxon>Flavobacterium</taxon>
    </lineage>
</organism>
<dbReference type="Proteomes" id="UP000294644">
    <property type="component" value="Unassembled WGS sequence"/>
</dbReference>
<feature type="transmembrane region" description="Helical" evidence="1">
    <location>
        <begin position="253"/>
        <end position="280"/>
    </location>
</feature>
<feature type="transmembrane region" description="Helical" evidence="1">
    <location>
        <begin position="206"/>
        <end position="224"/>
    </location>
</feature>
<dbReference type="AlphaFoldDB" id="A0A4R5CZ06"/>
<keyword evidence="1" id="KW-1133">Transmembrane helix</keyword>
<feature type="transmembrane region" description="Helical" evidence="1">
    <location>
        <begin position="173"/>
        <end position="194"/>
    </location>
</feature>
<evidence type="ECO:0000313" key="2">
    <source>
        <dbReference type="EMBL" id="TDE04760.1"/>
    </source>
</evidence>
<reference evidence="2 3" key="1">
    <citation type="submission" date="2019-03" db="EMBL/GenBank/DDBJ databases">
        <title>Flavobacterium LB-D12 sp. nov., isolated from arctic soil.</title>
        <authorList>
            <person name="Chaudhary D.K."/>
        </authorList>
    </citation>
    <scope>NUCLEOTIDE SEQUENCE [LARGE SCALE GENOMIC DNA]</scope>
    <source>
        <strain evidence="2 3">LB-D12</strain>
    </source>
</reference>
<keyword evidence="1" id="KW-0812">Transmembrane</keyword>
<feature type="transmembrane region" description="Helical" evidence="1">
    <location>
        <begin position="295"/>
        <end position="316"/>
    </location>
</feature>
<feature type="transmembrane region" description="Helical" evidence="1">
    <location>
        <begin position="328"/>
        <end position="349"/>
    </location>
</feature>
<feature type="transmembrane region" description="Helical" evidence="1">
    <location>
        <begin position="56"/>
        <end position="78"/>
    </location>
</feature>
<keyword evidence="3" id="KW-1185">Reference proteome</keyword>
<dbReference type="EMBL" id="SMFN01000007">
    <property type="protein sequence ID" value="TDE04760.1"/>
    <property type="molecule type" value="Genomic_DNA"/>
</dbReference>
<keyword evidence="1" id="KW-0472">Membrane</keyword>
<proteinExistence type="predicted"/>
<name>A0A4R5CZ06_9FLAO</name>
<feature type="transmembrane region" description="Helical" evidence="1">
    <location>
        <begin position="397"/>
        <end position="414"/>
    </location>
</feature>
<comment type="caution">
    <text evidence="2">The sequence shown here is derived from an EMBL/GenBank/DDBJ whole genome shotgun (WGS) entry which is preliminary data.</text>
</comment>
<evidence type="ECO:0008006" key="4">
    <source>
        <dbReference type="Google" id="ProtNLM"/>
    </source>
</evidence>
<feature type="transmembrane region" description="Helical" evidence="1">
    <location>
        <begin position="369"/>
        <end position="385"/>
    </location>
</feature>
<feature type="transmembrane region" description="Helical" evidence="1">
    <location>
        <begin position="420"/>
        <end position="437"/>
    </location>
</feature>
<gene>
    <name evidence="2" type="ORF">E0F91_07635</name>
</gene>
<dbReference type="RefSeq" id="WP_132065703.1">
    <property type="nucleotide sequence ID" value="NZ_SMFN01000007.1"/>
</dbReference>
<feature type="transmembrane region" description="Helical" evidence="1">
    <location>
        <begin position="444"/>
        <end position="467"/>
    </location>
</feature>
<protein>
    <recommendedName>
        <fullName evidence="4">Glycosyltransferase RgtA/B/C/D-like domain-containing protein</fullName>
    </recommendedName>
</protein>
<accession>A0A4R5CZ06</accession>